<dbReference type="RefSeq" id="WP_085494064.1">
    <property type="nucleotide sequence ID" value="NZ_FXAZ01000002.1"/>
</dbReference>
<dbReference type="AlphaFoldDB" id="A0A1X7JWS0"/>
<dbReference type="OrthoDB" id="2679368at2"/>
<organism evidence="1 2">
    <name type="scientific">Paenibacillus aquistagni</name>
    <dbReference type="NCBI Taxonomy" id="1852522"/>
    <lineage>
        <taxon>Bacteria</taxon>
        <taxon>Bacillati</taxon>
        <taxon>Bacillota</taxon>
        <taxon>Bacilli</taxon>
        <taxon>Bacillales</taxon>
        <taxon>Paenibacillaceae</taxon>
        <taxon>Paenibacillus</taxon>
    </lineage>
</organism>
<accession>A0A1X7JWS0</accession>
<sequence>MMLKIAGVLLCFVFIGIVAATSIKRKRSAGSKVVSLSQVKKMRSTAAHEGKSKGQKCSSCKEPGKKLTFYATNDGRVIGVCSTCKPAVERQGLLPL</sequence>
<evidence type="ECO:0000313" key="2">
    <source>
        <dbReference type="Proteomes" id="UP000193834"/>
    </source>
</evidence>
<proteinExistence type="predicted"/>
<reference evidence="1 2" key="1">
    <citation type="submission" date="2017-04" db="EMBL/GenBank/DDBJ databases">
        <authorList>
            <person name="Afonso C.L."/>
            <person name="Miller P.J."/>
            <person name="Scott M.A."/>
            <person name="Spackman E."/>
            <person name="Goraichik I."/>
            <person name="Dimitrov K.M."/>
            <person name="Suarez D.L."/>
            <person name="Swayne D.E."/>
        </authorList>
    </citation>
    <scope>NUCLEOTIDE SEQUENCE [LARGE SCALE GENOMIC DNA]</scope>
    <source>
        <strain evidence="1 2">11</strain>
    </source>
</reference>
<protein>
    <submittedName>
        <fullName evidence="1">Uncharacterized protein</fullName>
    </submittedName>
</protein>
<dbReference type="STRING" id="1852522.SAMN06295960_1813"/>
<dbReference type="Proteomes" id="UP000193834">
    <property type="component" value="Unassembled WGS sequence"/>
</dbReference>
<name>A0A1X7JWS0_9BACL</name>
<dbReference type="EMBL" id="FXAZ01000002">
    <property type="protein sequence ID" value="SMG32893.1"/>
    <property type="molecule type" value="Genomic_DNA"/>
</dbReference>
<evidence type="ECO:0000313" key="1">
    <source>
        <dbReference type="EMBL" id="SMG32893.1"/>
    </source>
</evidence>
<gene>
    <name evidence="1" type="ORF">SAMN06295960_1813</name>
</gene>
<keyword evidence="2" id="KW-1185">Reference proteome</keyword>